<accession>A0A1B1YBT3</accession>
<sequence>MKRVKILLLLLTVTLFLTSCGKTETAKLSDTSSPNVTETKLTTVVPAVEASQNVETSKEAPQKEESTDQRTEKAEKAVASIKAEDLQTVKDSIHQMHEALDQLLTYGGIKKYVSQDDETWKVFTDPQSGLTAQFTSTVNELLPLIGDENLKLDLQTFQRFMEIASEKRLSISLAYAHRVIHDLDYWVFNSDADTDDVRDYWGATATLHGKAGNPYYYWLESKAYETHQNTNQGKK</sequence>
<dbReference type="Proteomes" id="UP000092971">
    <property type="component" value="Chromosome"/>
</dbReference>
<gene>
    <name evidence="3" type="ORF">CSTERTH_03805</name>
</gene>
<evidence type="ECO:0000256" key="2">
    <source>
        <dbReference type="SAM" id="SignalP"/>
    </source>
</evidence>
<feature type="chain" id="PRO_5039316779" description="Lipoprotein" evidence="2">
    <location>
        <begin position="22"/>
        <end position="235"/>
    </location>
</feature>
<feature type="region of interest" description="Disordered" evidence="1">
    <location>
        <begin position="49"/>
        <end position="73"/>
    </location>
</feature>
<evidence type="ECO:0000313" key="3">
    <source>
        <dbReference type="EMBL" id="ANW98223.1"/>
    </source>
</evidence>
<name>A0A1B1YBT3_THEST</name>
<protein>
    <recommendedName>
        <fullName evidence="5">Lipoprotein</fullName>
    </recommendedName>
</protein>
<organism evidence="3 4">
    <name type="scientific">Thermoclostridium stercorarium subsp. thermolacticum DSM 2910</name>
    <dbReference type="NCBI Taxonomy" id="1121336"/>
    <lineage>
        <taxon>Bacteria</taxon>
        <taxon>Bacillati</taxon>
        <taxon>Bacillota</taxon>
        <taxon>Clostridia</taxon>
        <taxon>Eubacteriales</taxon>
        <taxon>Oscillospiraceae</taxon>
        <taxon>Thermoclostridium</taxon>
    </lineage>
</organism>
<feature type="compositionally biased region" description="Basic and acidic residues" evidence="1">
    <location>
        <begin position="56"/>
        <end position="73"/>
    </location>
</feature>
<evidence type="ECO:0000313" key="4">
    <source>
        <dbReference type="Proteomes" id="UP000092971"/>
    </source>
</evidence>
<dbReference type="RefSeq" id="WP_054632689.1">
    <property type="nucleotide sequence ID" value="NZ_CP014672.1"/>
</dbReference>
<dbReference type="OrthoDB" id="2087420at2"/>
<proteinExistence type="predicted"/>
<evidence type="ECO:0000256" key="1">
    <source>
        <dbReference type="SAM" id="MobiDB-lite"/>
    </source>
</evidence>
<evidence type="ECO:0008006" key="5">
    <source>
        <dbReference type="Google" id="ProtNLM"/>
    </source>
</evidence>
<dbReference type="PROSITE" id="PS51257">
    <property type="entry name" value="PROKAR_LIPOPROTEIN"/>
    <property type="match status" value="1"/>
</dbReference>
<dbReference type="EMBL" id="CP014672">
    <property type="protein sequence ID" value="ANW98223.1"/>
    <property type="molecule type" value="Genomic_DNA"/>
</dbReference>
<feature type="signal peptide" evidence="2">
    <location>
        <begin position="1"/>
        <end position="21"/>
    </location>
</feature>
<dbReference type="AlphaFoldDB" id="A0A1B1YBT3"/>
<reference evidence="3 4" key="1">
    <citation type="submission" date="2016-02" db="EMBL/GenBank/DDBJ databases">
        <title>Comparison of Clostridium stercorarium subspecies using comparative genomics and transcriptomics.</title>
        <authorList>
            <person name="Schellenberg J."/>
            <person name="Thallinger G."/>
            <person name="Levin D.B."/>
            <person name="Zhang X."/>
            <person name="Alvare G."/>
            <person name="Fristensky B."/>
            <person name="Sparling R."/>
        </authorList>
    </citation>
    <scope>NUCLEOTIDE SEQUENCE [LARGE SCALE GENOMIC DNA]</scope>
    <source>
        <strain evidence="3 4">DSM 2910</strain>
    </source>
</reference>
<keyword evidence="2" id="KW-0732">Signal</keyword>